<dbReference type="EMBL" id="JAATJU010023199">
    <property type="protein sequence ID" value="KAH0508563.1"/>
    <property type="molecule type" value="Genomic_DNA"/>
</dbReference>
<accession>A0A8J6GEY8</accession>
<feature type="compositionally biased region" description="Polar residues" evidence="1">
    <location>
        <begin position="69"/>
        <end position="79"/>
    </location>
</feature>
<gene>
    <name evidence="2" type="ORF">LTLLF_163295</name>
</gene>
<sequence>MKEAQEEIVFLKSQLQGKRPDGDSEVLDQKEVKPMESEGALSVTAGDDPSVLSEESSVPGPEREEQASTEDQPPTSEAGSPNDDAVELSSAKLDGVDTFSLRTRSLKLDDLCWCHQDELESLKAQILEFETRLHEAKGMHRKKLDEEAKEFSSLTTLTEEFEKDAENAHSLPTTLSEEKDQLLSRVAELDVLPELRAQVRELECSLEETEKQRGVNKLEEELAQMKQESKREMALREGERRKLEEKRENKDDPEKMWNF</sequence>
<organism evidence="2 3">
    <name type="scientific">Microtus ochrogaster</name>
    <name type="common">Prairie vole</name>
    <dbReference type="NCBI Taxonomy" id="79684"/>
    <lineage>
        <taxon>Eukaryota</taxon>
        <taxon>Metazoa</taxon>
        <taxon>Chordata</taxon>
        <taxon>Craniata</taxon>
        <taxon>Vertebrata</taxon>
        <taxon>Euteleostomi</taxon>
        <taxon>Mammalia</taxon>
        <taxon>Eutheria</taxon>
        <taxon>Euarchontoglires</taxon>
        <taxon>Glires</taxon>
        <taxon>Rodentia</taxon>
        <taxon>Myomorpha</taxon>
        <taxon>Muroidea</taxon>
        <taxon>Cricetidae</taxon>
        <taxon>Arvicolinae</taxon>
        <taxon>Microtus</taxon>
    </lineage>
</organism>
<proteinExistence type="predicted"/>
<feature type="region of interest" description="Disordered" evidence="1">
    <location>
        <begin position="209"/>
        <end position="259"/>
    </location>
</feature>
<dbReference type="Proteomes" id="UP000710432">
    <property type="component" value="Unassembled WGS sequence"/>
</dbReference>
<feature type="compositionally biased region" description="Basic and acidic residues" evidence="1">
    <location>
        <begin position="209"/>
        <end position="220"/>
    </location>
</feature>
<evidence type="ECO:0000313" key="3">
    <source>
        <dbReference type="Proteomes" id="UP000710432"/>
    </source>
</evidence>
<protein>
    <submittedName>
        <fullName evidence="2">Golgin subfamily B member 1</fullName>
    </submittedName>
</protein>
<feature type="compositionally biased region" description="Basic and acidic residues" evidence="1">
    <location>
        <begin position="227"/>
        <end position="259"/>
    </location>
</feature>
<evidence type="ECO:0000313" key="2">
    <source>
        <dbReference type="EMBL" id="KAH0508563.1"/>
    </source>
</evidence>
<comment type="caution">
    <text evidence="2">The sequence shown here is derived from an EMBL/GenBank/DDBJ whole genome shotgun (WGS) entry which is preliminary data.</text>
</comment>
<feature type="compositionally biased region" description="Basic and acidic residues" evidence="1">
    <location>
        <begin position="18"/>
        <end position="36"/>
    </location>
</feature>
<reference evidence="2" key="1">
    <citation type="submission" date="2020-03" db="EMBL/GenBank/DDBJ databases">
        <title>Studies in the Genomics of Life Span.</title>
        <authorList>
            <person name="Glass D."/>
        </authorList>
    </citation>
    <scope>NUCLEOTIDE SEQUENCE</scope>
    <source>
        <strain evidence="2">LTLLF</strain>
        <tissue evidence="2">Muscle</tissue>
    </source>
</reference>
<feature type="region of interest" description="Disordered" evidence="1">
    <location>
        <begin position="12"/>
        <end position="91"/>
    </location>
</feature>
<name>A0A8J6GEY8_MICOH</name>
<evidence type="ECO:0000256" key="1">
    <source>
        <dbReference type="SAM" id="MobiDB-lite"/>
    </source>
</evidence>
<dbReference type="AlphaFoldDB" id="A0A8J6GEY8"/>